<protein>
    <submittedName>
        <fullName evidence="1">DNA pilot protein</fullName>
    </submittedName>
</protein>
<name>A0A976N394_9VIRU</name>
<dbReference type="EMBL" id="OM869669">
    <property type="protein sequence ID" value="UPW41808.1"/>
    <property type="molecule type" value="Genomic_DNA"/>
</dbReference>
<proteinExistence type="predicted"/>
<reference evidence="1" key="1">
    <citation type="submission" date="2022-02" db="EMBL/GenBank/DDBJ databases">
        <title>Towards deciphering the DNA virus diversity associated with rodent species in the families Cricetidae and Heteromyidae.</title>
        <authorList>
            <person name="Lund M."/>
            <person name="Larsen B.B."/>
            <person name="Gryseels S."/>
            <person name="Kraberger S."/>
            <person name="Rowsey D.M."/>
            <person name="Steger L."/>
            <person name="Yule K.M."/>
            <person name="Upham N.S."/>
            <person name="Worobey M."/>
            <person name="Van Doorslaer K."/>
            <person name="Varsani A."/>
        </authorList>
    </citation>
    <scope>NUCLEOTIDE SEQUENCE</scope>
    <source>
        <strain evidence="1">NeonRodF7_4</strain>
    </source>
</reference>
<organism evidence="1">
    <name type="scientific">Peromfec virus RodF7_4</name>
    <dbReference type="NCBI Taxonomy" id="2929353"/>
    <lineage>
        <taxon>Viruses</taxon>
        <taxon>Monodnaviria</taxon>
        <taxon>Sangervirae</taxon>
        <taxon>Phixviricota</taxon>
        <taxon>Malgrandaviricetes</taxon>
        <taxon>Petitvirales</taxon>
        <taxon>Microviridae</taxon>
    </lineage>
</organism>
<accession>A0A976N394</accession>
<sequence>MSGILAAGVGVLGTMMTNQQNANLNAANRAWQSYQNNLAYARQRQLIQEQNEYNSFSNQKKLMKEAGYNPYNMVSGIGSTAVSTSSTAAPQAGTPQSFPFQGLDAASINALADARLKKSQADNLDADTIKKAAETSYQNVMKDYQEMQNRIFKEYGEYEKILGLEKERAEMIFTNAQTDFTRVQEKLADYDLSNMKPAELANVVADTLKTQADQYLSEVQAAKTDEERRYISKQFALQVRLVNAQVLAYVAQANASNAQAAWTNNQTGLWSPKGILYEGAKADSQTRIRDYNLTHKYIDSYENTFRNNLFSDEFLSEGRLRRSRLRGDYQPKWKRTLVNALDEMSNFIPLSGSISGPLVTKISPQ</sequence>
<evidence type="ECO:0000313" key="1">
    <source>
        <dbReference type="EMBL" id="UPW41808.1"/>
    </source>
</evidence>